<keyword evidence="2" id="KW-1185">Reference proteome</keyword>
<evidence type="ECO:0000313" key="2">
    <source>
        <dbReference type="Proteomes" id="UP000886501"/>
    </source>
</evidence>
<evidence type="ECO:0000313" key="1">
    <source>
        <dbReference type="EMBL" id="KAF9642440.1"/>
    </source>
</evidence>
<reference evidence="1" key="1">
    <citation type="submission" date="2019-10" db="EMBL/GenBank/DDBJ databases">
        <authorList>
            <consortium name="DOE Joint Genome Institute"/>
            <person name="Kuo A."/>
            <person name="Miyauchi S."/>
            <person name="Kiss E."/>
            <person name="Drula E."/>
            <person name="Kohler A."/>
            <person name="Sanchez-Garcia M."/>
            <person name="Andreopoulos B."/>
            <person name="Barry K.W."/>
            <person name="Bonito G."/>
            <person name="Buee M."/>
            <person name="Carver A."/>
            <person name="Chen C."/>
            <person name="Cichocki N."/>
            <person name="Clum A."/>
            <person name="Culley D."/>
            <person name="Crous P.W."/>
            <person name="Fauchery L."/>
            <person name="Girlanda M."/>
            <person name="Hayes R."/>
            <person name="Keri Z."/>
            <person name="Labutti K."/>
            <person name="Lipzen A."/>
            <person name="Lombard V."/>
            <person name="Magnuson J."/>
            <person name="Maillard F."/>
            <person name="Morin E."/>
            <person name="Murat C."/>
            <person name="Nolan M."/>
            <person name="Ohm R."/>
            <person name="Pangilinan J."/>
            <person name="Pereira M."/>
            <person name="Perotto S."/>
            <person name="Peter M."/>
            <person name="Riley R."/>
            <person name="Sitrit Y."/>
            <person name="Stielow B."/>
            <person name="Szollosi G."/>
            <person name="Zifcakova L."/>
            <person name="Stursova M."/>
            <person name="Spatafora J.W."/>
            <person name="Tedersoo L."/>
            <person name="Vaario L.-M."/>
            <person name="Yamada A."/>
            <person name="Yan M."/>
            <person name="Wang P."/>
            <person name="Xu J."/>
            <person name="Bruns T."/>
            <person name="Baldrian P."/>
            <person name="Vilgalys R."/>
            <person name="Henrissat B."/>
            <person name="Grigoriev I.V."/>
            <person name="Hibbett D."/>
            <person name="Nagy L.G."/>
            <person name="Martin F.M."/>
        </authorList>
    </citation>
    <scope>NUCLEOTIDE SEQUENCE</scope>
    <source>
        <strain evidence="1">P2</strain>
    </source>
</reference>
<dbReference type="Proteomes" id="UP000886501">
    <property type="component" value="Unassembled WGS sequence"/>
</dbReference>
<reference evidence="1" key="2">
    <citation type="journal article" date="2020" name="Nat. Commun.">
        <title>Large-scale genome sequencing of mycorrhizal fungi provides insights into the early evolution of symbiotic traits.</title>
        <authorList>
            <person name="Miyauchi S."/>
            <person name="Kiss E."/>
            <person name="Kuo A."/>
            <person name="Drula E."/>
            <person name="Kohler A."/>
            <person name="Sanchez-Garcia M."/>
            <person name="Morin E."/>
            <person name="Andreopoulos B."/>
            <person name="Barry K.W."/>
            <person name="Bonito G."/>
            <person name="Buee M."/>
            <person name="Carver A."/>
            <person name="Chen C."/>
            <person name="Cichocki N."/>
            <person name="Clum A."/>
            <person name="Culley D."/>
            <person name="Crous P.W."/>
            <person name="Fauchery L."/>
            <person name="Girlanda M."/>
            <person name="Hayes R.D."/>
            <person name="Keri Z."/>
            <person name="LaButti K."/>
            <person name="Lipzen A."/>
            <person name="Lombard V."/>
            <person name="Magnuson J."/>
            <person name="Maillard F."/>
            <person name="Murat C."/>
            <person name="Nolan M."/>
            <person name="Ohm R.A."/>
            <person name="Pangilinan J."/>
            <person name="Pereira M.F."/>
            <person name="Perotto S."/>
            <person name="Peter M."/>
            <person name="Pfister S."/>
            <person name="Riley R."/>
            <person name="Sitrit Y."/>
            <person name="Stielow J.B."/>
            <person name="Szollosi G."/>
            <person name="Zifcakova L."/>
            <person name="Stursova M."/>
            <person name="Spatafora J.W."/>
            <person name="Tedersoo L."/>
            <person name="Vaario L.M."/>
            <person name="Yamada A."/>
            <person name="Yan M."/>
            <person name="Wang P."/>
            <person name="Xu J."/>
            <person name="Bruns T."/>
            <person name="Baldrian P."/>
            <person name="Vilgalys R."/>
            <person name="Dunand C."/>
            <person name="Henrissat B."/>
            <person name="Grigoriev I.V."/>
            <person name="Hibbett D."/>
            <person name="Nagy L.G."/>
            <person name="Martin F.M."/>
        </authorList>
    </citation>
    <scope>NUCLEOTIDE SEQUENCE</scope>
    <source>
        <strain evidence="1">P2</strain>
    </source>
</reference>
<name>A0ACB6YYA1_THEGA</name>
<dbReference type="EMBL" id="MU118477">
    <property type="protein sequence ID" value="KAF9642440.1"/>
    <property type="molecule type" value="Genomic_DNA"/>
</dbReference>
<gene>
    <name evidence="1" type="ORF">BDM02DRAFT_3193257</name>
</gene>
<comment type="caution">
    <text evidence="1">The sequence shown here is derived from an EMBL/GenBank/DDBJ whole genome shotgun (WGS) entry which is preliminary data.</text>
</comment>
<sequence length="418" mass="47037">MTLENNHTFITPRNQRISRLDSHPHFKYGKATQDSYGFEYPTMSSLVDAVISQEDNTFPRRQYASGCSFDDIMWQQAIGASKNMDHTRRGKDMADDEKVLFDLVQAGLIDPQDFDEPHKWSSRSIRYAAVVADRLWALHESDRSRNDRLESELKELKGTVALLNTRLLAVDCHSFEANKKVNAELGKANKRLNRHRRCVDLLQEKHNGLVMYTTNLSDSIELHRRSLIALRGGMCQCPRPETPPVNGSGAAPSFSHSPPSSPPIPPSDPTTTESPVETVAPAENEEPIVVPPPCCAPRRTVVESSTTLRVITEEEEREIEDRLVGAWQAQGRAAVRQQQRSSRDYHPYRKALGSRPKYSRWLGVERDLRSKLRRARRDVESGADGDSESGSEGLSAFERDEGSNDDAQLDSVRSSPFL</sequence>
<accession>A0ACB6YYA1</accession>
<organism evidence="1 2">
    <name type="scientific">Thelephora ganbajun</name>
    <name type="common">Ganba fungus</name>
    <dbReference type="NCBI Taxonomy" id="370292"/>
    <lineage>
        <taxon>Eukaryota</taxon>
        <taxon>Fungi</taxon>
        <taxon>Dikarya</taxon>
        <taxon>Basidiomycota</taxon>
        <taxon>Agaricomycotina</taxon>
        <taxon>Agaricomycetes</taxon>
        <taxon>Thelephorales</taxon>
        <taxon>Thelephoraceae</taxon>
        <taxon>Thelephora</taxon>
    </lineage>
</organism>
<protein>
    <submittedName>
        <fullName evidence="1">Uncharacterized protein</fullName>
    </submittedName>
</protein>
<proteinExistence type="predicted"/>